<feature type="region of interest" description="Disordered" evidence="1">
    <location>
        <begin position="714"/>
        <end position="898"/>
    </location>
</feature>
<accession>A0A4P9XM90</accession>
<proteinExistence type="predicted"/>
<dbReference type="InterPro" id="IPR036871">
    <property type="entry name" value="PX_dom_sf"/>
</dbReference>
<name>A0A4P9XM90_9FUNG</name>
<keyword evidence="4" id="KW-1185">Reference proteome</keyword>
<dbReference type="Proteomes" id="UP000271241">
    <property type="component" value="Unassembled WGS sequence"/>
</dbReference>
<evidence type="ECO:0000256" key="1">
    <source>
        <dbReference type="SAM" id="MobiDB-lite"/>
    </source>
</evidence>
<dbReference type="GO" id="GO:0035091">
    <property type="term" value="F:phosphatidylinositol binding"/>
    <property type="evidence" value="ECO:0007669"/>
    <property type="project" value="InterPro"/>
</dbReference>
<feature type="compositionally biased region" description="Polar residues" evidence="1">
    <location>
        <begin position="823"/>
        <end position="844"/>
    </location>
</feature>
<reference evidence="4" key="1">
    <citation type="journal article" date="2018" name="Nat. Microbiol.">
        <title>Leveraging single-cell genomics to expand the fungal tree of life.</title>
        <authorList>
            <person name="Ahrendt S.R."/>
            <person name="Quandt C.A."/>
            <person name="Ciobanu D."/>
            <person name="Clum A."/>
            <person name="Salamov A."/>
            <person name="Andreopoulos B."/>
            <person name="Cheng J.F."/>
            <person name="Woyke T."/>
            <person name="Pelin A."/>
            <person name="Henrissat B."/>
            <person name="Reynolds N.K."/>
            <person name="Benny G.L."/>
            <person name="Smith M.E."/>
            <person name="James T.Y."/>
            <person name="Grigoriev I.V."/>
        </authorList>
    </citation>
    <scope>NUCLEOTIDE SEQUENCE [LARGE SCALE GENOMIC DNA]</scope>
    <source>
        <strain evidence="4">RSA 1356</strain>
    </source>
</reference>
<dbReference type="EMBL" id="KZ993023">
    <property type="protein sequence ID" value="RKP05822.1"/>
    <property type="molecule type" value="Genomic_DNA"/>
</dbReference>
<evidence type="ECO:0008006" key="5">
    <source>
        <dbReference type="Google" id="ProtNLM"/>
    </source>
</evidence>
<evidence type="ECO:0000313" key="2">
    <source>
        <dbReference type="EMBL" id="RKP05822.1"/>
    </source>
</evidence>
<evidence type="ECO:0000313" key="3">
    <source>
        <dbReference type="EMBL" id="RKP06481.1"/>
    </source>
</evidence>
<dbReference type="EMBL" id="KZ992875">
    <property type="protein sequence ID" value="RKP06481.1"/>
    <property type="molecule type" value="Genomic_DNA"/>
</dbReference>
<evidence type="ECO:0000313" key="4">
    <source>
        <dbReference type="Proteomes" id="UP000271241"/>
    </source>
</evidence>
<dbReference type="AlphaFoldDB" id="A0A4P9XM90"/>
<organism evidence="3 4">
    <name type="scientific">Thamnocephalis sphaerospora</name>
    <dbReference type="NCBI Taxonomy" id="78915"/>
    <lineage>
        <taxon>Eukaryota</taxon>
        <taxon>Fungi</taxon>
        <taxon>Fungi incertae sedis</taxon>
        <taxon>Zoopagomycota</taxon>
        <taxon>Zoopagomycotina</taxon>
        <taxon>Zoopagomycetes</taxon>
        <taxon>Zoopagales</taxon>
        <taxon>Sigmoideomycetaceae</taxon>
        <taxon>Thamnocephalis</taxon>
    </lineage>
</organism>
<dbReference type="Gene3D" id="3.30.1520.10">
    <property type="entry name" value="Phox-like domain"/>
    <property type="match status" value="1"/>
</dbReference>
<feature type="region of interest" description="Disordered" evidence="1">
    <location>
        <begin position="351"/>
        <end position="421"/>
    </location>
</feature>
<dbReference type="PROSITE" id="PS50096">
    <property type="entry name" value="IQ"/>
    <property type="match status" value="1"/>
</dbReference>
<gene>
    <name evidence="3" type="ORF">THASP1DRAFT_25207</name>
    <name evidence="2" type="ORF">THASP1DRAFT_25749</name>
</gene>
<sequence>MTTAGLVSQGGALSGAANAETHEMPSLADIRLTGHEAGQGNEPSHLDSVWFTFEVVPNTGRPSAAAAEKSVRGYTIRRRYRNFYEYSLRLSSFFADQTQLLRPISQDLKRMAGGNGMPGQKSLSELSEELGKFVRGILTLTAVVINAKPSVEFFGIWPTDLAATGNCVAFTNAVGEAWTSSREIHHPRLNEHHRSRSVNEMFSVPWVQRTSLMFWAKKKPDAADTSLNRSDITIMQHTMGSKESFVDSRVGRKPYPMDRSAMLRETAGMRGHQKSSSLSAIGKIARALNRRRVDGLHDEADSSQDADDISWPINASADFAKTAGVSEEDAFDAAALVEDYTQGGLEAPSTAATIVPPHHTPSLPTPYDRTSKNSKSMPHMSYYFGNTGMAHEQSSRKRNGPPAVPPANGKDGSDDEDDKPLGVDRVMAAPAAKFAPYQRVISYGNVAPTPPPRAPSRNMMSSGAGEAIFSPDGVAPTQPAPTSCLSDEASAKDAKTDLLCAPKASDNHNRRSDVSDLLDLYEPLKNRDPTTTIEDLLSPLPTVTGPVDALPDCTIADADSDEIPLKISIVQWRFKKPLQIFVPRSINYTTLYEVLAFELRKRREVVSSTDDNRIMVWTVPTTGQPRRIVGDRTLQSEIAACGPELRIRCEPVSKQRPTVHRRSRSVPLVGPAPKQARWRGNTEFYDPRSLAETAVPELPARRKVGGKTAIQRCRSPSAAGRIESVPPTKQLSVEGGVDTMRRSASLPKLDVEHPQRLPPSKVQAGKHKRRDVAPMRLSSRDPNTGWKHQSAKRKQHRRTSSTPSAKGVAAIISRAGAAKVPSVSGSSTNTGSRSLESSPSSNDVKGTGIAGYGGLALRGHGRPPVGFEEHRRQRSLGVDTNASQDADRPAAPGSGSSEVAQAVRFRVKKSAGFDDLQAAVWRTLARQQLPAEALAGRTLVFRCPDGTDIPLTDDNAVASAFKRCNGKLTLTCV</sequence>
<feature type="compositionally biased region" description="Basic residues" evidence="1">
    <location>
        <begin position="789"/>
        <end position="799"/>
    </location>
</feature>
<reference evidence="3" key="2">
    <citation type="submission" date="2018-07" db="EMBL/GenBank/DDBJ databases">
        <title>Leveraging single-cell genomics to expand the Fungal Tree of Life.</title>
        <authorList>
            <consortium name="DOE Joint Genome Institute"/>
            <person name="Ahrendt S.R."/>
            <person name="Quandt C.A."/>
            <person name="Ciobanu D."/>
            <person name="Clum A."/>
            <person name="Salamov A."/>
            <person name="Andreopoulos B."/>
            <person name="Cheng J.-F."/>
            <person name="Woyke T."/>
            <person name="Pelin A."/>
            <person name="Henrissat B."/>
            <person name="Reynolds N."/>
            <person name="Benny G.L."/>
            <person name="Smith M.E."/>
            <person name="James T.Y."/>
            <person name="Grigoriev I.V."/>
        </authorList>
    </citation>
    <scope>NUCLEOTIDE SEQUENCE</scope>
    <source>
        <strain evidence="3">RSA 1356</strain>
    </source>
</reference>
<protein>
    <recommendedName>
        <fullName evidence="5">PX domain-containing protein</fullName>
    </recommendedName>
</protein>
<dbReference type="OrthoDB" id="5594637at2759"/>
<dbReference type="SUPFAM" id="SSF64268">
    <property type="entry name" value="PX domain"/>
    <property type="match status" value="1"/>
</dbReference>